<proteinExistence type="predicted"/>
<protein>
    <submittedName>
        <fullName evidence="1">Uncharacterized protein</fullName>
    </submittedName>
</protein>
<gene>
    <name evidence="1" type="ORF">C6P46_006816</name>
</gene>
<evidence type="ECO:0000313" key="2">
    <source>
        <dbReference type="Proteomes" id="UP000777482"/>
    </source>
</evidence>
<reference evidence="1 2" key="1">
    <citation type="submission" date="2020-11" db="EMBL/GenBank/DDBJ databases">
        <title>Kefir isolates.</title>
        <authorList>
            <person name="Marcisauskas S."/>
            <person name="Kim Y."/>
            <person name="Blasche S."/>
        </authorList>
    </citation>
    <scope>NUCLEOTIDE SEQUENCE [LARGE SCALE GENOMIC DNA]</scope>
    <source>
        <strain evidence="1 2">KR</strain>
    </source>
</reference>
<sequence>MLPLGLPARPPTFHLTLSVHDLDGADRSWVVESAVAKISIFNSQNLTLHLRGRILTSTVEAFKCRNIRLIIGRSDQDNSADEVQPLGTLQLDPPLENVTIEYAAPQHVGKMILAPLATRDGAGRPTFGFSSLSVRANTTDAPTILFDGDGVLHFPTPAAGERAVTIAPGVGGLDMARQLVVSHNEEQGWRITGLERGEKDYPVMA</sequence>
<dbReference type="EMBL" id="PUHQ01000009">
    <property type="protein sequence ID" value="KAG0665369.1"/>
    <property type="molecule type" value="Genomic_DNA"/>
</dbReference>
<evidence type="ECO:0000313" key="1">
    <source>
        <dbReference type="EMBL" id="KAG0665369.1"/>
    </source>
</evidence>
<dbReference type="Proteomes" id="UP000777482">
    <property type="component" value="Unassembled WGS sequence"/>
</dbReference>
<accession>A0A9P6W7X8</accession>
<organism evidence="1 2">
    <name type="scientific">Rhodotorula mucilaginosa</name>
    <name type="common">Yeast</name>
    <name type="synonym">Rhodotorula rubra</name>
    <dbReference type="NCBI Taxonomy" id="5537"/>
    <lineage>
        <taxon>Eukaryota</taxon>
        <taxon>Fungi</taxon>
        <taxon>Dikarya</taxon>
        <taxon>Basidiomycota</taxon>
        <taxon>Pucciniomycotina</taxon>
        <taxon>Microbotryomycetes</taxon>
        <taxon>Sporidiobolales</taxon>
        <taxon>Sporidiobolaceae</taxon>
        <taxon>Rhodotorula</taxon>
    </lineage>
</organism>
<dbReference type="AlphaFoldDB" id="A0A9P6W7X8"/>
<comment type="caution">
    <text evidence="1">The sequence shown here is derived from an EMBL/GenBank/DDBJ whole genome shotgun (WGS) entry which is preliminary data.</text>
</comment>
<keyword evidence="2" id="KW-1185">Reference proteome</keyword>
<dbReference type="OrthoDB" id="2522835at2759"/>
<name>A0A9P6W7X8_RHOMI</name>